<evidence type="ECO:0000313" key="2">
    <source>
        <dbReference type="EMBL" id="GER34065.1"/>
    </source>
</evidence>
<dbReference type="Proteomes" id="UP000325081">
    <property type="component" value="Unassembled WGS sequence"/>
</dbReference>
<dbReference type="EMBL" id="BKCP01004849">
    <property type="protein sequence ID" value="GER34065.1"/>
    <property type="molecule type" value="Genomic_DNA"/>
</dbReference>
<comment type="caution">
    <text evidence="2">The sequence shown here is derived from an EMBL/GenBank/DDBJ whole genome shotgun (WGS) entry which is preliminary data.</text>
</comment>
<gene>
    <name evidence="2" type="ORF">STAS_10256</name>
</gene>
<protein>
    <submittedName>
        <fullName evidence="2">Cystatin/monellin superfamily protein</fullName>
    </submittedName>
</protein>
<dbReference type="AlphaFoldDB" id="A0A5A7PMD9"/>
<evidence type="ECO:0000256" key="1">
    <source>
        <dbReference type="SAM" id="MobiDB-lite"/>
    </source>
</evidence>
<keyword evidence="3" id="KW-1185">Reference proteome</keyword>
<organism evidence="2 3">
    <name type="scientific">Striga asiatica</name>
    <name type="common">Asiatic witchweed</name>
    <name type="synonym">Buchnera asiatica</name>
    <dbReference type="NCBI Taxonomy" id="4170"/>
    <lineage>
        <taxon>Eukaryota</taxon>
        <taxon>Viridiplantae</taxon>
        <taxon>Streptophyta</taxon>
        <taxon>Embryophyta</taxon>
        <taxon>Tracheophyta</taxon>
        <taxon>Spermatophyta</taxon>
        <taxon>Magnoliopsida</taxon>
        <taxon>eudicotyledons</taxon>
        <taxon>Gunneridae</taxon>
        <taxon>Pentapetalae</taxon>
        <taxon>asterids</taxon>
        <taxon>lamiids</taxon>
        <taxon>Lamiales</taxon>
        <taxon>Orobanchaceae</taxon>
        <taxon>Buchnereae</taxon>
        <taxon>Striga</taxon>
    </lineage>
</organism>
<accession>A0A5A7PMD9</accession>
<evidence type="ECO:0000313" key="3">
    <source>
        <dbReference type="Proteomes" id="UP000325081"/>
    </source>
</evidence>
<feature type="region of interest" description="Disordered" evidence="1">
    <location>
        <begin position="53"/>
        <end position="80"/>
    </location>
</feature>
<reference evidence="3" key="1">
    <citation type="journal article" date="2019" name="Curr. Biol.">
        <title>Genome Sequence of Striga asiatica Provides Insight into the Evolution of Plant Parasitism.</title>
        <authorList>
            <person name="Yoshida S."/>
            <person name="Kim S."/>
            <person name="Wafula E.K."/>
            <person name="Tanskanen J."/>
            <person name="Kim Y.M."/>
            <person name="Honaas L."/>
            <person name="Yang Z."/>
            <person name="Spallek T."/>
            <person name="Conn C.E."/>
            <person name="Ichihashi Y."/>
            <person name="Cheong K."/>
            <person name="Cui S."/>
            <person name="Der J.P."/>
            <person name="Gundlach H."/>
            <person name="Jiao Y."/>
            <person name="Hori C."/>
            <person name="Ishida J.K."/>
            <person name="Kasahara H."/>
            <person name="Kiba T."/>
            <person name="Kim M.S."/>
            <person name="Koo N."/>
            <person name="Laohavisit A."/>
            <person name="Lee Y.H."/>
            <person name="Lumba S."/>
            <person name="McCourt P."/>
            <person name="Mortimer J.C."/>
            <person name="Mutuku J.M."/>
            <person name="Nomura T."/>
            <person name="Sasaki-Sekimoto Y."/>
            <person name="Seto Y."/>
            <person name="Wang Y."/>
            <person name="Wakatake T."/>
            <person name="Sakakibara H."/>
            <person name="Demura T."/>
            <person name="Yamaguchi S."/>
            <person name="Yoneyama K."/>
            <person name="Manabe R.I."/>
            <person name="Nelson D.C."/>
            <person name="Schulman A.H."/>
            <person name="Timko M.P."/>
            <person name="dePamphilis C.W."/>
            <person name="Choi D."/>
            <person name="Shirasu K."/>
        </authorList>
    </citation>
    <scope>NUCLEOTIDE SEQUENCE [LARGE SCALE GENOMIC DNA]</scope>
    <source>
        <strain evidence="3">cv. UVA1</strain>
    </source>
</reference>
<name>A0A5A7PMD9_STRAF</name>
<proteinExistence type="predicted"/>
<sequence length="103" mass="11725">MPQAFELGWVLTKIPDQAKERHQAEVQKLLDKAKKAIAIKITAEKCVSQAQNSYKSAHSYSDEPSAKVRKRSTKSCPDRPKRANLILERLSSKSMDVSRWDIE</sequence>